<protein>
    <recommendedName>
        <fullName evidence="1">DNA-directed RNA polymerase</fullName>
        <ecNumber evidence="1">2.7.7.6</ecNumber>
    </recommendedName>
</protein>
<dbReference type="GO" id="GO:0000428">
    <property type="term" value="C:DNA-directed RNA polymerase complex"/>
    <property type="evidence" value="ECO:0007669"/>
    <property type="project" value="UniProtKB-KW"/>
</dbReference>
<dbReference type="Gene3D" id="1.10.1790.20">
    <property type="match status" value="1"/>
</dbReference>
<evidence type="ECO:0000256" key="4">
    <source>
        <dbReference type="ARBA" id="ARBA00022695"/>
    </source>
</evidence>
<evidence type="ECO:0000313" key="8">
    <source>
        <dbReference type="EMBL" id="HEX61662.1"/>
    </source>
</evidence>
<gene>
    <name evidence="8" type="ORF">ENR01_00690</name>
</gene>
<organism evidence="8">
    <name type="scientific">candidate division WWE3 bacterium</name>
    <dbReference type="NCBI Taxonomy" id="2053526"/>
    <lineage>
        <taxon>Bacteria</taxon>
        <taxon>Katanobacteria</taxon>
    </lineage>
</organism>
<feature type="domain" description="RNA polymerase Rpb1" evidence="7">
    <location>
        <begin position="2"/>
        <end position="207"/>
    </location>
</feature>
<evidence type="ECO:0000259" key="7">
    <source>
        <dbReference type="Pfam" id="PF04998"/>
    </source>
</evidence>
<comment type="caution">
    <text evidence="8">The sequence shown here is derived from an EMBL/GenBank/DDBJ whole genome shotgun (WGS) entry which is preliminary data.</text>
</comment>
<dbReference type="InterPro" id="IPR045867">
    <property type="entry name" value="DNA-dir_RpoC_beta_prime"/>
</dbReference>
<dbReference type="CDD" id="cd02655">
    <property type="entry name" value="RNAP_beta'_C"/>
    <property type="match status" value="1"/>
</dbReference>
<sequence length="264" mass="28907">LIAAQSIGEPGTQLTLRTKHTGGIAASKDITQGLPRIEEVFEARTPKFEALIAASAGKISLSEEGEVRKIFITGKEGAAEFDVPVGRNILVKDGEKVETGRQLTEGYLDPKKILGVWGILPTQKYLVNEILKVYSGQGISLDDIHLEVIVRQMFNKVRVTDPGDTEFIPEEIVTKAQLEQENDELPKGAKHAVGEPVLLGITRSSLKTDSWLSAASFMETTRVLTEAAASGKVDHLWGLKENVMVGRLIPTGEHSRSEKKEEKR</sequence>
<keyword evidence="3" id="KW-0808">Transferase</keyword>
<dbReference type="SUPFAM" id="SSF64484">
    <property type="entry name" value="beta and beta-prime subunits of DNA dependent RNA-polymerase"/>
    <property type="match status" value="1"/>
</dbReference>
<dbReference type="PANTHER" id="PTHR19376">
    <property type="entry name" value="DNA-DIRECTED RNA POLYMERASE"/>
    <property type="match status" value="1"/>
</dbReference>
<name>A0A832E1P6_UNCKA</name>
<reference evidence="8" key="1">
    <citation type="journal article" date="2020" name="mSystems">
        <title>Genome- and Community-Level Interaction Insights into Carbon Utilization and Element Cycling Functions of Hydrothermarchaeota in Hydrothermal Sediment.</title>
        <authorList>
            <person name="Zhou Z."/>
            <person name="Liu Y."/>
            <person name="Xu W."/>
            <person name="Pan J."/>
            <person name="Luo Z.H."/>
            <person name="Li M."/>
        </authorList>
    </citation>
    <scope>NUCLEOTIDE SEQUENCE [LARGE SCALE GENOMIC DNA]</scope>
    <source>
        <strain evidence="8">SpSt-361</strain>
    </source>
</reference>
<keyword evidence="2 8" id="KW-0240">DNA-directed RNA polymerase</keyword>
<evidence type="ECO:0000256" key="5">
    <source>
        <dbReference type="ARBA" id="ARBA00023163"/>
    </source>
</evidence>
<dbReference type="PANTHER" id="PTHR19376:SF54">
    <property type="entry name" value="DNA-DIRECTED RNA POLYMERASE SUBUNIT BETA"/>
    <property type="match status" value="1"/>
</dbReference>
<keyword evidence="4" id="KW-0548">Nucleotidyltransferase</keyword>
<dbReference type="GO" id="GO:0003677">
    <property type="term" value="F:DNA binding"/>
    <property type="evidence" value="ECO:0007669"/>
    <property type="project" value="InterPro"/>
</dbReference>
<keyword evidence="5" id="KW-0804">Transcription</keyword>
<proteinExistence type="predicted"/>
<dbReference type="Gene3D" id="1.10.150.390">
    <property type="match status" value="1"/>
</dbReference>
<feature type="non-terminal residue" evidence="8">
    <location>
        <position position="1"/>
    </location>
</feature>
<dbReference type="EMBL" id="DSPJ01000020">
    <property type="protein sequence ID" value="HEX61662.1"/>
    <property type="molecule type" value="Genomic_DNA"/>
</dbReference>
<dbReference type="InterPro" id="IPR007081">
    <property type="entry name" value="RNA_pol_Rpb1_5"/>
</dbReference>
<accession>A0A832E1P6</accession>
<dbReference type="AlphaFoldDB" id="A0A832E1P6"/>
<dbReference type="Gene3D" id="2.40.50.100">
    <property type="match status" value="1"/>
</dbReference>
<comment type="catalytic activity">
    <reaction evidence="6">
        <text>RNA(n) + a ribonucleoside 5'-triphosphate = RNA(n+1) + diphosphate</text>
        <dbReference type="Rhea" id="RHEA:21248"/>
        <dbReference type="Rhea" id="RHEA-COMP:14527"/>
        <dbReference type="Rhea" id="RHEA-COMP:17342"/>
        <dbReference type="ChEBI" id="CHEBI:33019"/>
        <dbReference type="ChEBI" id="CHEBI:61557"/>
        <dbReference type="ChEBI" id="CHEBI:140395"/>
        <dbReference type="EC" id="2.7.7.6"/>
    </reaction>
</comment>
<evidence type="ECO:0000256" key="2">
    <source>
        <dbReference type="ARBA" id="ARBA00022478"/>
    </source>
</evidence>
<evidence type="ECO:0000256" key="1">
    <source>
        <dbReference type="ARBA" id="ARBA00012418"/>
    </source>
</evidence>
<dbReference type="Pfam" id="PF04998">
    <property type="entry name" value="RNA_pol_Rpb1_5"/>
    <property type="match status" value="1"/>
</dbReference>
<dbReference type="GO" id="GO:0003899">
    <property type="term" value="F:DNA-directed RNA polymerase activity"/>
    <property type="evidence" value="ECO:0007669"/>
    <property type="project" value="UniProtKB-EC"/>
</dbReference>
<dbReference type="GO" id="GO:0006351">
    <property type="term" value="P:DNA-templated transcription"/>
    <property type="evidence" value="ECO:0007669"/>
    <property type="project" value="InterPro"/>
</dbReference>
<dbReference type="EC" id="2.7.7.6" evidence="1"/>
<evidence type="ECO:0000256" key="3">
    <source>
        <dbReference type="ARBA" id="ARBA00022679"/>
    </source>
</evidence>
<evidence type="ECO:0000256" key="6">
    <source>
        <dbReference type="ARBA" id="ARBA00048552"/>
    </source>
</evidence>